<dbReference type="GeneID" id="73349914"/>
<evidence type="ECO:0000313" key="1">
    <source>
        <dbReference type="EMBL" id="UQC90450.1"/>
    </source>
</evidence>
<keyword evidence="2" id="KW-1185">Reference proteome</keyword>
<dbReference type="Proteomes" id="UP000830671">
    <property type="component" value="Chromosome 9"/>
</dbReference>
<reference evidence="1" key="1">
    <citation type="journal article" date="2021" name="Mol. Plant Microbe Interact.">
        <title>Complete Genome Sequence of the Plant-Pathogenic Fungus Colletotrichum lupini.</title>
        <authorList>
            <person name="Baroncelli R."/>
            <person name="Pensec F."/>
            <person name="Da Lio D."/>
            <person name="Boufleur T."/>
            <person name="Vicente I."/>
            <person name="Sarrocco S."/>
            <person name="Picot A."/>
            <person name="Baraldi E."/>
            <person name="Sukno S."/>
            <person name="Thon M."/>
            <person name="Le Floch G."/>
        </authorList>
    </citation>
    <scope>NUCLEOTIDE SEQUENCE</scope>
    <source>
        <strain evidence="1">IMI 504893</strain>
    </source>
</reference>
<sequence length="99" mass="10653">MAVLSCAPLRKTRRRTAADGTHMAAPRAPLLAIVGRFSAVLTPALWWRAHVTCFGLSVTLVFASCKLDTSANIDDTENSSISCQTGFIFIIHLIHLGAT</sequence>
<proteinExistence type="predicted"/>
<dbReference type="RefSeq" id="XP_049152051.1">
    <property type="nucleotide sequence ID" value="XM_049294904.1"/>
</dbReference>
<dbReference type="AlphaFoldDB" id="A0A9Q8T7J9"/>
<protein>
    <submittedName>
        <fullName evidence="1">Uncharacterized protein</fullName>
    </submittedName>
</protein>
<evidence type="ECO:0000313" key="2">
    <source>
        <dbReference type="Proteomes" id="UP000830671"/>
    </source>
</evidence>
<dbReference type="EMBL" id="CP019481">
    <property type="protein sequence ID" value="UQC90450.1"/>
    <property type="molecule type" value="Genomic_DNA"/>
</dbReference>
<name>A0A9Q8T7J9_9PEZI</name>
<organism evidence="1 2">
    <name type="scientific">Colletotrichum lupini</name>
    <dbReference type="NCBI Taxonomy" id="145971"/>
    <lineage>
        <taxon>Eukaryota</taxon>
        <taxon>Fungi</taxon>
        <taxon>Dikarya</taxon>
        <taxon>Ascomycota</taxon>
        <taxon>Pezizomycotina</taxon>
        <taxon>Sordariomycetes</taxon>
        <taxon>Hypocreomycetidae</taxon>
        <taxon>Glomerellales</taxon>
        <taxon>Glomerellaceae</taxon>
        <taxon>Colletotrichum</taxon>
        <taxon>Colletotrichum acutatum species complex</taxon>
    </lineage>
</organism>
<gene>
    <name evidence="1" type="ORF">CLUP02_15980</name>
</gene>
<dbReference type="KEGG" id="clup:CLUP02_15980"/>
<accession>A0A9Q8T7J9</accession>